<proteinExistence type="predicted"/>
<dbReference type="Proteomes" id="UP000670475">
    <property type="component" value="Unassembled WGS sequence"/>
</dbReference>
<dbReference type="EMBL" id="JAGIQL010000008">
    <property type="protein sequence ID" value="MBP0456643.1"/>
    <property type="molecule type" value="Genomic_DNA"/>
</dbReference>
<evidence type="ECO:0000313" key="1">
    <source>
        <dbReference type="EMBL" id="MBP0456643.1"/>
    </source>
</evidence>
<evidence type="ECO:0000313" key="2">
    <source>
        <dbReference type="Proteomes" id="UP000670475"/>
    </source>
</evidence>
<gene>
    <name evidence="1" type="ORF">JFN87_03880</name>
</gene>
<organism evidence="1 2">
    <name type="scientific">Streptomyces montanisoli</name>
    <dbReference type="NCBI Taxonomy" id="2798581"/>
    <lineage>
        <taxon>Bacteria</taxon>
        <taxon>Bacillati</taxon>
        <taxon>Actinomycetota</taxon>
        <taxon>Actinomycetes</taxon>
        <taxon>Kitasatosporales</taxon>
        <taxon>Streptomycetaceae</taxon>
        <taxon>Streptomyces</taxon>
    </lineage>
</organism>
<sequence length="46" mass="4972">MNGYDLTEPLDVDAAEKLVLATAQSQIEHETVAALLEGFVKRGTLL</sequence>
<dbReference type="RefSeq" id="WP_209338425.1">
    <property type="nucleotide sequence ID" value="NZ_JAGIQL010000008.1"/>
</dbReference>
<comment type="caution">
    <text evidence="1">The sequence shown here is derived from an EMBL/GenBank/DDBJ whole genome shotgun (WGS) entry which is preliminary data.</text>
</comment>
<dbReference type="AlphaFoldDB" id="A0A940M953"/>
<name>A0A940M953_9ACTN</name>
<reference evidence="1" key="1">
    <citation type="submission" date="2021-03" db="EMBL/GenBank/DDBJ databases">
        <title>Whole genome sequence of Streptomyces bomunensis MMS17-BM035.</title>
        <authorList>
            <person name="Lee J.H."/>
        </authorList>
    </citation>
    <scope>NUCLEOTIDE SEQUENCE</scope>
    <source>
        <strain evidence="1">MMS17-BM035</strain>
    </source>
</reference>
<protein>
    <submittedName>
        <fullName evidence="1">Uncharacterized protein</fullName>
    </submittedName>
</protein>
<accession>A0A940M953</accession>
<keyword evidence="2" id="KW-1185">Reference proteome</keyword>